<dbReference type="PANTHER" id="PTHR44307">
    <property type="entry name" value="PHOSPHOETHANOLAMINE METHYLTRANSFERASE"/>
    <property type="match status" value="1"/>
</dbReference>
<dbReference type="GO" id="GO:0032259">
    <property type="term" value="P:methylation"/>
    <property type="evidence" value="ECO:0007669"/>
    <property type="project" value="UniProtKB-KW"/>
</dbReference>
<sequence>MAEVRKTMTEFWKIHSKGATVEEMMLDSSASTLSQFEKPEILSLLPNIDDAKVLELGAGIGRFTGHLAKQARHVTAVDFMQTFLDKNRELNSDHVNIKFLQADVTQLQFPENSFDVIFSNWLFMYLTDEELLRLVNSMLRWLRPGGHLFFRESCFHQSGDSKRTFNPTIYRKPAQYNHIMQAGFQQAKGNEKSFGFELVISKSVQTYIKLKKNQNQVCWLLEKVSRENAGHQGYATFQQFLDGKQYSRQGILRYEKIFGEGYVSTGGPDTTKEFVSLLDLQVGQKVLDVGCGIGGGNFYMAKAFKVDVLGMDLSSNMVEIAMERATEDSTLLVQFEISDATKRDFPEESFDVVYSRDTILHIADKFALFKRFYRWLKPGGKLLITDYCCGEKPWTSKFEDYVKQRGYILYSVSKYGKFLEEAGFQNVRAEDRTDQFVDILNKELERTKSIQDEFIKEFSEDDYSYIVDGWSKKLERCEAGDQKWGLFYAERPVNASNGV</sequence>
<dbReference type="InterPro" id="IPR041698">
    <property type="entry name" value="Methyltransf_25"/>
</dbReference>
<dbReference type="Pfam" id="PF08241">
    <property type="entry name" value="Methyltransf_11"/>
    <property type="match status" value="1"/>
</dbReference>
<reference evidence="12" key="1">
    <citation type="submission" date="2025-08" db="UniProtKB">
        <authorList>
            <consortium name="RefSeq"/>
        </authorList>
    </citation>
    <scope>IDENTIFICATION</scope>
    <source>
        <tissue evidence="12">Sperm</tissue>
    </source>
</reference>
<evidence type="ECO:0000313" key="11">
    <source>
        <dbReference type="Proteomes" id="UP001318040"/>
    </source>
</evidence>
<feature type="domain" description="Methyltransferase type 11" evidence="9">
    <location>
        <begin position="287"/>
        <end position="384"/>
    </location>
</feature>
<evidence type="ECO:0000256" key="7">
    <source>
        <dbReference type="ARBA" id="ARBA00047622"/>
    </source>
</evidence>
<evidence type="ECO:0000313" key="12">
    <source>
        <dbReference type="RefSeq" id="XP_032804196.1"/>
    </source>
</evidence>
<dbReference type="Proteomes" id="UP001318040">
    <property type="component" value="Chromosome 6"/>
</dbReference>
<dbReference type="Gene3D" id="3.40.50.150">
    <property type="entry name" value="Vaccinia Virus protein VP39"/>
    <property type="match status" value="2"/>
</dbReference>
<evidence type="ECO:0000256" key="3">
    <source>
        <dbReference type="ARBA" id="ARBA00022603"/>
    </source>
</evidence>
<proteinExistence type="predicted"/>
<evidence type="ECO:0000256" key="2">
    <source>
        <dbReference type="ARBA" id="ARBA00005189"/>
    </source>
</evidence>
<dbReference type="AlphaFoldDB" id="A0AAJ7SSZ6"/>
<dbReference type="Pfam" id="PF13649">
    <property type="entry name" value="Methyltransf_25"/>
    <property type="match status" value="1"/>
</dbReference>
<dbReference type="GO" id="GO:0000234">
    <property type="term" value="F:phosphoethanolamine N-methyltransferase activity"/>
    <property type="evidence" value="ECO:0007669"/>
    <property type="project" value="UniProtKB-EC"/>
</dbReference>
<evidence type="ECO:0000256" key="5">
    <source>
        <dbReference type="ARBA" id="ARBA00035674"/>
    </source>
</evidence>
<dbReference type="KEGG" id="pmrn:116939643"/>
<dbReference type="CDD" id="cd02440">
    <property type="entry name" value="AdoMet_MTases"/>
    <property type="match status" value="2"/>
</dbReference>
<dbReference type="GeneID" id="116939643"/>
<name>A0AAJ7SSZ6_PETMA</name>
<evidence type="ECO:0000259" key="9">
    <source>
        <dbReference type="Pfam" id="PF08241"/>
    </source>
</evidence>
<keyword evidence="11" id="KW-1185">Reference proteome</keyword>
<dbReference type="InterPro" id="IPR029063">
    <property type="entry name" value="SAM-dependent_MTases_sf"/>
</dbReference>
<comment type="catalytic activity">
    <reaction evidence="6">
        <text>N,N-dimethylethanolamine phosphate + S-adenosyl-L-methionine = phosphocholine + S-adenosyl-L-homocysteine + H(+)</text>
        <dbReference type="Rhea" id="RHEA:25325"/>
        <dbReference type="ChEBI" id="CHEBI:15378"/>
        <dbReference type="ChEBI" id="CHEBI:57856"/>
        <dbReference type="ChEBI" id="CHEBI:58641"/>
        <dbReference type="ChEBI" id="CHEBI:59789"/>
        <dbReference type="ChEBI" id="CHEBI:295975"/>
        <dbReference type="EC" id="2.1.1.103"/>
    </reaction>
    <physiologicalReaction direction="left-to-right" evidence="6">
        <dbReference type="Rhea" id="RHEA:25326"/>
    </physiologicalReaction>
</comment>
<dbReference type="InterPro" id="IPR013216">
    <property type="entry name" value="Methyltransf_11"/>
</dbReference>
<dbReference type="PANTHER" id="PTHR44307:SF2">
    <property type="entry name" value="PHOSPHOETHANOLAMINE METHYLTRANSFERASE ISOFORM X1"/>
    <property type="match status" value="1"/>
</dbReference>
<evidence type="ECO:0000259" key="10">
    <source>
        <dbReference type="Pfam" id="PF13649"/>
    </source>
</evidence>
<dbReference type="EC" id="2.1.1.103" evidence="5"/>
<comment type="catalytic activity">
    <reaction evidence="8">
        <text>N-methylethanolamine phosphate + S-adenosyl-L-methionine = N,N-dimethylethanolamine phosphate + S-adenosyl-L-homocysteine + H(+)</text>
        <dbReference type="Rhea" id="RHEA:25321"/>
        <dbReference type="ChEBI" id="CHEBI:15378"/>
        <dbReference type="ChEBI" id="CHEBI:57781"/>
        <dbReference type="ChEBI" id="CHEBI:57856"/>
        <dbReference type="ChEBI" id="CHEBI:58641"/>
        <dbReference type="ChEBI" id="CHEBI:59789"/>
        <dbReference type="EC" id="2.1.1.103"/>
    </reaction>
    <physiologicalReaction direction="left-to-right" evidence="8">
        <dbReference type="Rhea" id="RHEA:25322"/>
    </physiologicalReaction>
</comment>
<dbReference type="RefSeq" id="XP_032804196.1">
    <property type="nucleotide sequence ID" value="XM_032948305.1"/>
</dbReference>
<protein>
    <recommendedName>
        <fullName evidence="5">phosphoethanolamine N-methyltransferase</fullName>
        <ecNumber evidence="5">2.1.1.103</ecNumber>
    </recommendedName>
</protein>
<evidence type="ECO:0000256" key="8">
    <source>
        <dbReference type="ARBA" id="ARBA00047841"/>
    </source>
</evidence>
<gene>
    <name evidence="12" type="primary">LOC116939643</name>
</gene>
<keyword evidence="4" id="KW-0808">Transferase</keyword>
<evidence type="ECO:0000256" key="1">
    <source>
        <dbReference type="ARBA" id="ARBA00004969"/>
    </source>
</evidence>
<evidence type="ECO:0000256" key="4">
    <source>
        <dbReference type="ARBA" id="ARBA00022679"/>
    </source>
</evidence>
<comment type="catalytic activity">
    <reaction evidence="7">
        <text>phosphoethanolamine + S-adenosyl-L-methionine = N-methylethanolamine phosphate + S-adenosyl-L-homocysteine + H(+)</text>
        <dbReference type="Rhea" id="RHEA:20365"/>
        <dbReference type="ChEBI" id="CHEBI:15378"/>
        <dbReference type="ChEBI" id="CHEBI:57781"/>
        <dbReference type="ChEBI" id="CHEBI:57856"/>
        <dbReference type="ChEBI" id="CHEBI:58190"/>
        <dbReference type="ChEBI" id="CHEBI:59789"/>
        <dbReference type="EC" id="2.1.1.103"/>
    </reaction>
    <physiologicalReaction direction="left-to-right" evidence="7">
        <dbReference type="Rhea" id="RHEA:20366"/>
    </physiologicalReaction>
</comment>
<keyword evidence="3" id="KW-0489">Methyltransferase</keyword>
<organism evidence="11 12">
    <name type="scientific">Petromyzon marinus</name>
    <name type="common">Sea lamprey</name>
    <dbReference type="NCBI Taxonomy" id="7757"/>
    <lineage>
        <taxon>Eukaryota</taxon>
        <taxon>Metazoa</taxon>
        <taxon>Chordata</taxon>
        <taxon>Craniata</taxon>
        <taxon>Vertebrata</taxon>
        <taxon>Cyclostomata</taxon>
        <taxon>Hyperoartia</taxon>
        <taxon>Petromyzontiformes</taxon>
        <taxon>Petromyzontidae</taxon>
        <taxon>Petromyzon</taxon>
    </lineage>
</organism>
<dbReference type="SUPFAM" id="SSF53335">
    <property type="entry name" value="S-adenosyl-L-methionine-dependent methyltransferases"/>
    <property type="match status" value="2"/>
</dbReference>
<evidence type="ECO:0000256" key="6">
    <source>
        <dbReference type="ARBA" id="ARBA00047619"/>
    </source>
</evidence>
<comment type="pathway">
    <text evidence="2">Lipid metabolism.</text>
</comment>
<feature type="domain" description="Methyltransferase" evidence="10">
    <location>
        <begin position="53"/>
        <end position="146"/>
    </location>
</feature>
<comment type="pathway">
    <text evidence="1">Phospholipid metabolism; phosphatidylcholine biosynthesis.</text>
</comment>
<accession>A0AAJ7SSZ6</accession>